<feature type="domain" description="Acyl-CoA oxidase/dehydrogenase middle" evidence="14">
    <location>
        <begin position="160"/>
        <end position="235"/>
    </location>
</feature>
<keyword evidence="4" id="KW-0547">Nucleotide-binding</keyword>
<keyword evidence="5" id="KW-0560">Oxidoreductase</keyword>
<keyword evidence="6" id="KW-0503">Monooxygenase</keyword>
<comment type="subcellular location">
    <subcellularLocation>
        <location evidence="1">Cytoplasm</location>
    </subcellularLocation>
</comment>
<dbReference type="KEGG" id="agf:ET445_12390"/>
<evidence type="ECO:0000256" key="11">
    <source>
        <dbReference type="ARBA" id="ARBA00047859"/>
    </source>
</evidence>
<dbReference type="InterPro" id="IPR006091">
    <property type="entry name" value="Acyl-CoA_Oxase/DH_mid-dom"/>
</dbReference>
<evidence type="ECO:0000313" key="17">
    <source>
        <dbReference type="EMBL" id="QAY74019.1"/>
    </source>
</evidence>
<dbReference type="InterPro" id="IPR013786">
    <property type="entry name" value="AcylCoA_DH/ox_N"/>
</dbReference>
<dbReference type="PIRSF" id="PIRSF016578">
    <property type="entry name" value="HsaA"/>
    <property type="match status" value="1"/>
</dbReference>
<dbReference type="AlphaFoldDB" id="A0A4P6FHK8"/>
<evidence type="ECO:0000256" key="8">
    <source>
        <dbReference type="ARBA" id="ARBA00034317"/>
    </source>
</evidence>
<dbReference type="Gene3D" id="2.40.110.10">
    <property type="entry name" value="Butyryl-CoA Dehydrogenase, subunit A, domain 2"/>
    <property type="match status" value="1"/>
</dbReference>
<evidence type="ECO:0000256" key="4">
    <source>
        <dbReference type="ARBA" id="ARBA00022741"/>
    </source>
</evidence>
<dbReference type="EC" id="1.14.14.21" evidence="9"/>
<keyword evidence="18" id="KW-1185">Reference proteome</keyword>
<dbReference type="RefSeq" id="WP_129191567.1">
    <property type="nucleotide sequence ID" value="NZ_CP035491.1"/>
</dbReference>
<dbReference type="SUPFAM" id="SSF56645">
    <property type="entry name" value="Acyl-CoA dehydrogenase NM domain-like"/>
    <property type="match status" value="1"/>
</dbReference>
<dbReference type="Proteomes" id="UP000291259">
    <property type="component" value="Chromosome"/>
</dbReference>
<feature type="domain" description="Acyl-CoA dehydrogenase C-terminal" evidence="16">
    <location>
        <begin position="262"/>
        <end position="397"/>
    </location>
</feature>
<dbReference type="InterPro" id="IPR037069">
    <property type="entry name" value="AcylCoA_DH/ox_N_sf"/>
</dbReference>
<evidence type="ECO:0000313" key="18">
    <source>
        <dbReference type="Proteomes" id="UP000291259"/>
    </source>
</evidence>
<evidence type="ECO:0000256" key="13">
    <source>
        <dbReference type="ARBA" id="ARBA00049456"/>
    </source>
</evidence>
<dbReference type="GO" id="GO:0050660">
    <property type="term" value="F:flavin adenine dinucleotide binding"/>
    <property type="evidence" value="ECO:0007669"/>
    <property type="project" value="InterPro"/>
</dbReference>
<evidence type="ECO:0000256" key="2">
    <source>
        <dbReference type="ARBA" id="ARBA00022630"/>
    </source>
</evidence>
<evidence type="ECO:0000256" key="3">
    <source>
        <dbReference type="ARBA" id="ARBA00022643"/>
    </source>
</evidence>
<dbReference type="GO" id="GO:0008470">
    <property type="term" value="F:3-methylbutanoyl-CoA dehydrogenase activity"/>
    <property type="evidence" value="ECO:0007669"/>
    <property type="project" value="TreeGrafter"/>
</dbReference>
<reference evidence="17 18" key="1">
    <citation type="submission" date="2019-01" db="EMBL/GenBank/DDBJ databases">
        <title>Genome sequencing of strain FW100M-8.</title>
        <authorList>
            <person name="Heo J."/>
            <person name="Kim S.-J."/>
            <person name="Kim J.-S."/>
            <person name="Hong S.-B."/>
            <person name="Kwon S.-W."/>
        </authorList>
    </citation>
    <scope>NUCLEOTIDE SEQUENCE [LARGE SCALE GENOMIC DNA]</scope>
    <source>
        <strain evidence="17 18">FW100M-8</strain>
    </source>
</reference>
<comment type="similarity">
    <text evidence="8">Belongs to the DszC flavin monooxygenase family.</text>
</comment>
<dbReference type="Gene3D" id="1.10.540.10">
    <property type="entry name" value="Acyl-CoA dehydrogenase/oxidase, N-terminal domain"/>
    <property type="match status" value="1"/>
</dbReference>
<dbReference type="PANTHER" id="PTHR43884:SF12">
    <property type="entry name" value="ISOVALERYL-COA DEHYDROGENASE, MITOCHONDRIAL-RELATED"/>
    <property type="match status" value="1"/>
</dbReference>
<evidence type="ECO:0000256" key="5">
    <source>
        <dbReference type="ARBA" id="ARBA00023002"/>
    </source>
</evidence>
<organism evidence="17 18">
    <name type="scientific">Agromyces protaetiae</name>
    <dbReference type="NCBI Taxonomy" id="2509455"/>
    <lineage>
        <taxon>Bacteria</taxon>
        <taxon>Bacillati</taxon>
        <taxon>Actinomycetota</taxon>
        <taxon>Actinomycetes</taxon>
        <taxon>Micrococcales</taxon>
        <taxon>Microbacteriaceae</taxon>
        <taxon>Agromyces</taxon>
    </lineage>
</organism>
<dbReference type="Pfam" id="PF08028">
    <property type="entry name" value="Acyl-CoA_dh_2"/>
    <property type="match status" value="1"/>
</dbReference>
<name>A0A4P6FHK8_9MICO</name>
<proteinExistence type="inferred from homology"/>
<dbReference type="InterPro" id="IPR036250">
    <property type="entry name" value="AcylCo_DH-like_C"/>
</dbReference>
<evidence type="ECO:0000259" key="15">
    <source>
        <dbReference type="Pfam" id="PF02771"/>
    </source>
</evidence>
<dbReference type="GO" id="GO:0004497">
    <property type="term" value="F:monooxygenase activity"/>
    <property type="evidence" value="ECO:0007669"/>
    <property type="project" value="UniProtKB-KW"/>
</dbReference>
<sequence length="422" mass="44692">MTIAPPISPAETGPAEASVAADGSVWRGRADASEIARWTTVAQGVAAALAVDVVERDRSNALPDAPVHLLRDSGLVDLLVPSELGGQGAHWETAFAVARTIARVDASVAQILGYSWLNQACAVFYGADAETANGWLRRSARGHWVWADAFNPVSPDLSFVADGDGYRLNGRKAFATGAAVADVVISGAVAEGGALDGQLVVFALDRGRSGIRQLGDWDNIGYRASASGGVSFEDVIVTRDDVVGIDRDLPFSAVVTPGVQLLFGNIYLGIAEGALAQAAELARKRPNSWFLSGVERYADDPVTHRVFGELVSRTAAVEALADKLNRQYDDAVALGHATTAEDRAAIELAVARLKVVSTEVGLEVASRVFEVTGASSTKTATGLDLHWRNIRTHSLHDPVDYKRIEVGAHFLNGTVQPVSLYT</sequence>
<dbReference type="Pfam" id="PF02771">
    <property type="entry name" value="Acyl-CoA_dh_N"/>
    <property type="match status" value="1"/>
</dbReference>
<evidence type="ECO:0000259" key="16">
    <source>
        <dbReference type="Pfam" id="PF08028"/>
    </source>
</evidence>
<comment type="catalytic activity">
    <reaction evidence="13">
        <text>dibenzothiophene + 2 FMNH2 + 2 O2 = dibenzothiophene 5,5-dioxide + 2 FMN + 2 H2O + 2 H(+)</text>
        <dbReference type="Rhea" id="RHEA:49072"/>
        <dbReference type="ChEBI" id="CHEBI:15377"/>
        <dbReference type="ChEBI" id="CHEBI:15378"/>
        <dbReference type="ChEBI" id="CHEBI:15379"/>
        <dbReference type="ChEBI" id="CHEBI:23681"/>
        <dbReference type="ChEBI" id="CHEBI:57618"/>
        <dbReference type="ChEBI" id="CHEBI:58210"/>
        <dbReference type="ChEBI" id="CHEBI:90356"/>
        <dbReference type="EC" id="1.14.14.21"/>
    </reaction>
</comment>
<evidence type="ECO:0000256" key="1">
    <source>
        <dbReference type="ARBA" id="ARBA00004496"/>
    </source>
</evidence>
<gene>
    <name evidence="17" type="ORF">ET445_12390</name>
</gene>
<dbReference type="SUPFAM" id="SSF47203">
    <property type="entry name" value="Acyl-CoA dehydrogenase C-terminal domain-like"/>
    <property type="match status" value="1"/>
</dbReference>
<dbReference type="GO" id="GO:0006552">
    <property type="term" value="P:L-leucine catabolic process"/>
    <property type="evidence" value="ECO:0007669"/>
    <property type="project" value="TreeGrafter"/>
</dbReference>
<evidence type="ECO:0000256" key="10">
    <source>
        <dbReference type="ARBA" id="ARBA00034345"/>
    </source>
</evidence>
<protein>
    <recommendedName>
        <fullName evidence="10">Dibenzothiophene monooxygenase</fullName>
        <ecNumber evidence="9">1.14.14.21</ecNumber>
    </recommendedName>
</protein>
<comment type="catalytic activity">
    <reaction evidence="11">
        <text>dibenzothiophene + FMNH2 + O2 = dibenzothiophene 5-oxide + FMN + H2O + H(+)</text>
        <dbReference type="Rhea" id="RHEA:49076"/>
        <dbReference type="ChEBI" id="CHEBI:15377"/>
        <dbReference type="ChEBI" id="CHEBI:15378"/>
        <dbReference type="ChEBI" id="CHEBI:15379"/>
        <dbReference type="ChEBI" id="CHEBI:23681"/>
        <dbReference type="ChEBI" id="CHEBI:23683"/>
        <dbReference type="ChEBI" id="CHEBI:57618"/>
        <dbReference type="ChEBI" id="CHEBI:58210"/>
    </reaction>
</comment>
<evidence type="ECO:0000259" key="14">
    <source>
        <dbReference type="Pfam" id="PF02770"/>
    </source>
</evidence>
<evidence type="ECO:0000256" key="7">
    <source>
        <dbReference type="ARBA" id="ARBA00034307"/>
    </source>
</evidence>
<dbReference type="InterPro" id="IPR009100">
    <property type="entry name" value="AcylCoA_DH/oxidase_NM_dom_sf"/>
</dbReference>
<dbReference type="InterPro" id="IPR013107">
    <property type="entry name" value="Acyl-CoA_DH_C"/>
</dbReference>
<accession>A0A4P6FHK8</accession>
<feature type="domain" description="Acyl-CoA dehydrogenase/oxidase N-terminal" evidence="15">
    <location>
        <begin position="40"/>
        <end position="142"/>
    </location>
</feature>
<dbReference type="EMBL" id="CP035491">
    <property type="protein sequence ID" value="QAY74019.1"/>
    <property type="molecule type" value="Genomic_DNA"/>
</dbReference>
<comment type="catalytic activity">
    <reaction evidence="12">
        <text>dibenzothiophene 5-oxide + FMNH2 + O2 = dibenzothiophene 5,5-dioxide + FMN + H2O + H(+)</text>
        <dbReference type="Rhea" id="RHEA:49080"/>
        <dbReference type="ChEBI" id="CHEBI:15377"/>
        <dbReference type="ChEBI" id="CHEBI:15378"/>
        <dbReference type="ChEBI" id="CHEBI:15379"/>
        <dbReference type="ChEBI" id="CHEBI:23683"/>
        <dbReference type="ChEBI" id="CHEBI:57618"/>
        <dbReference type="ChEBI" id="CHEBI:58210"/>
        <dbReference type="ChEBI" id="CHEBI:90356"/>
    </reaction>
</comment>
<dbReference type="OrthoDB" id="571684at2"/>
<evidence type="ECO:0000256" key="9">
    <source>
        <dbReference type="ARBA" id="ARBA00034328"/>
    </source>
</evidence>
<dbReference type="Pfam" id="PF02770">
    <property type="entry name" value="Acyl-CoA_dh_M"/>
    <property type="match status" value="1"/>
</dbReference>
<dbReference type="PANTHER" id="PTHR43884">
    <property type="entry name" value="ACYL-COA DEHYDROGENASE"/>
    <property type="match status" value="1"/>
</dbReference>
<dbReference type="Gene3D" id="1.20.140.10">
    <property type="entry name" value="Butyryl-CoA Dehydrogenase, subunit A, domain 3"/>
    <property type="match status" value="1"/>
</dbReference>
<dbReference type="GO" id="GO:0005737">
    <property type="term" value="C:cytoplasm"/>
    <property type="evidence" value="ECO:0007669"/>
    <property type="project" value="UniProtKB-SubCell"/>
</dbReference>
<comment type="pathway">
    <text evidence="7">Sulfur metabolism; dibenzothiophene degradation.</text>
</comment>
<evidence type="ECO:0000256" key="12">
    <source>
        <dbReference type="ARBA" id="ARBA00048445"/>
    </source>
</evidence>
<evidence type="ECO:0000256" key="6">
    <source>
        <dbReference type="ARBA" id="ARBA00023033"/>
    </source>
</evidence>
<keyword evidence="3" id="KW-0288">FMN</keyword>
<dbReference type="InterPro" id="IPR046373">
    <property type="entry name" value="Acyl-CoA_Oxase/DH_mid-dom_sf"/>
</dbReference>
<keyword evidence="2" id="KW-0285">Flavoprotein</keyword>